<dbReference type="Pfam" id="PF07707">
    <property type="entry name" value="BACK"/>
    <property type="match status" value="1"/>
</dbReference>
<accession>A0A8S3QHR7</accession>
<proteinExistence type="predicted"/>
<dbReference type="InterPro" id="IPR011333">
    <property type="entry name" value="SKP1/BTB/POZ_sf"/>
</dbReference>
<evidence type="ECO:0000256" key="1">
    <source>
        <dbReference type="ARBA" id="ARBA00022441"/>
    </source>
</evidence>
<protein>
    <submittedName>
        <fullName evidence="4">KLHL24_35</fullName>
    </submittedName>
</protein>
<dbReference type="Gene3D" id="1.25.40.420">
    <property type="match status" value="1"/>
</dbReference>
<gene>
    <name evidence="4" type="ORF">MEDL_8378</name>
</gene>
<evidence type="ECO:0000313" key="5">
    <source>
        <dbReference type="Proteomes" id="UP000683360"/>
    </source>
</evidence>
<dbReference type="InterPro" id="IPR015915">
    <property type="entry name" value="Kelch-typ_b-propeller"/>
</dbReference>
<organism evidence="4 5">
    <name type="scientific">Mytilus edulis</name>
    <name type="common">Blue mussel</name>
    <dbReference type="NCBI Taxonomy" id="6550"/>
    <lineage>
        <taxon>Eukaryota</taxon>
        <taxon>Metazoa</taxon>
        <taxon>Spiralia</taxon>
        <taxon>Lophotrochozoa</taxon>
        <taxon>Mollusca</taxon>
        <taxon>Bivalvia</taxon>
        <taxon>Autobranchia</taxon>
        <taxon>Pteriomorphia</taxon>
        <taxon>Mytilida</taxon>
        <taxon>Mytiloidea</taxon>
        <taxon>Mytilidae</taxon>
        <taxon>Mytilinae</taxon>
        <taxon>Mytilus</taxon>
    </lineage>
</organism>
<dbReference type="InterPro" id="IPR000210">
    <property type="entry name" value="BTB/POZ_dom"/>
</dbReference>
<dbReference type="PIRSF" id="PIRSF037037">
    <property type="entry name" value="Kelch-like_protein_gigaxonin"/>
    <property type="match status" value="1"/>
</dbReference>
<dbReference type="PANTHER" id="PTHR24412:SF489">
    <property type="entry name" value="RING FINGER DOMAIN AND KELCH REPEAT-CONTAINING PROTEIN DDB_G0271372"/>
    <property type="match status" value="1"/>
</dbReference>
<dbReference type="Gene3D" id="3.30.710.10">
    <property type="entry name" value="Potassium Channel Kv1.1, Chain A"/>
    <property type="match status" value="1"/>
</dbReference>
<dbReference type="InterPro" id="IPR017096">
    <property type="entry name" value="BTB-kelch_protein"/>
</dbReference>
<dbReference type="Pfam" id="PF00651">
    <property type="entry name" value="BTB"/>
    <property type="match status" value="1"/>
</dbReference>
<dbReference type="SMART" id="SM00612">
    <property type="entry name" value="Kelch"/>
    <property type="match status" value="4"/>
</dbReference>
<dbReference type="PROSITE" id="PS50097">
    <property type="entry name" value="BTB"/>
    <property type="match status" value="1"/>
</dbReference>
<keyword evidence="2" id="KW-0677">Repeat</keyword>
<sequence>MDKLYMRLHKTRLKHKMTETPCWRDEVSRELYNSIEDMYKHDRHTDTKLVVGDRTFNCHRVVLAAISPYFDAMFSSGMIESQNGTVNIQDCSVGIFENILDFIYTGRKVVTFDNCEDLLKAAAIFQMRQLHEKCEQFLLNNLISDNSLGAWKLAKSYDCPSLCTKAWTLILMNFTDICRSEDFLFLDKDDLIKIITDDNLNVTNEEVVCDAVFRWYESDVSKRKDEIIQLFEYLRLPLLGSEYLLHEVEPMELVRENARCREIVKEAITYHMLPARRSEFNSDRIAFRNHLTMEEVLIVLGGYNSQSEKVVDVFAYSFLQQKWFFLTPLMFPLGREFASCVYGNDIFVSGGSQKLDCLLRYRSENNEWYRCTSPVQGRRRHSMVALGGSIYVLGGYDDNIKEESSKTLSSVEEYDINQRTWKKAGHLPKAVRSMSSTVSKEKIFVFGGILSDDKETKAIQYFDTRLQSGCIVANLPSPCKLSRAIVSDKNMHVVCTDGSVICVPEDGSCRIVTTIPNFQRRRFCAIHHKGNVLILGGESGNSIHQNIISVDLSTKHIDQNRTTVIPPRANFAGLKIVMQKKFFTREFVMTEK</sequence>
<keyword evidence="1" id="KW-0880">Kelch repeat</keyword>
<evidence type="ECO:0000313" key="4">
    <source>
        <dbReference type="EMBL" id="CAG2193316.1"/>
    </source>
</evidence>
<evidence type="ECO:0000256" key="2">
    <source>
        <dbReference type="ARBA" id="ARBA00022737"/>
    </source>
</evidence>
<dbReference type="EMBL" id="CAJPWZ010000459">
    <property type="protein sequence ID" value="CAG2193316.1"/>
    <property type="molecule type" value="Genomic_DNA"/>
</dbReference>
<dbReference type="Proteomes" id="UP000683360">
    <property type="component" value="Unassembled WGS sequence"/>
</dbReference>
<evidence type="ECO:0000259" key="3">
    <source>
        <dbReference type="PROSITE" id="PS50097"/>
    </source>
</evidence>
<comment type="caution">
    <text evidence="4">The sequence shown here is derived from an EMBL/GenBank/DDBJ whole genome shotgun (WGS) entry which is preliminary data.</text>
</comment>
<name>A0A8S3QHR7_MYTED</name>
<dbReference type="Gene3D" id="2.120.10.80">
    <property type="entry name" value="Kelch-type beta propeller"/>
    <property type="match status" value="1"/>
</dbReference>
<dbReference type="PANTHER" id="PTHR24412">
    <property type="entry name" value="KELCH PROTEIN"/>
    <property type="match status" value="1"/>
</dbReference>
<feature type="domain" description="BTB" evidence="3">
    <location>
        <begin position="45"/>
        <end position="112"/>
    </location>
</feature>
<dbReference type="AlphaFoldDB" id="A0A8S3QHR7"/>
<dbReference type="InterPro" id="IPR011705">
    <property type="entry name" value="BACK"/>
</dbReference>
<dbReference type="SMART" id="SM00225">
    <property type="entry name" value="BTB"/>
    <property type="match status" value="1"/>
</dbReference>
<keyword evidence="5" id="KW-1185">Reference proteome</keyword>
<dbReference type="FunFam" id="1.25.40.420:FF:000001">
    <property type="entry name" value="Kelch-like family member 12"/>
    <property type="match status" value="1"/>
</dbReference>
<dbReference type="SUPFAM" id="SSF117281">
    <property type="entry name" value="Kelch motif"/>
    <property type="match status" value="1"/>
</dbReference>
<dbReference type="Pfam" id="PF24681">
    <property type="entry name" value="Kelch_KLHDC2_KLHL20_DRC7"/>
    <property type="match status" value="1"/>
</dbReference>
<dbReference type="OrthoDB" id="19132at2759"/>
<dbReference type="SUPFAM" id="SSF54695">
    <property type="entry name" value="POZ domain"/>
    <property type="match status" value="1"/>
</dbReference>
<reference evidence="4" key="1">
    <citation type="submission" date="2021-03" db="EMBL/GenBank/DDBJ databases">
        <authorList>
            <person name="Bekaert M."/>
        </authorList>
    </citation>
    <scope>NUCLEOTIDE SEQUENCE</scope>
</reference>
<dbReference type="InterPro" id="IPR006652">
    <property type="entry name" value="Kelch_1"/>
</dbReference>
<dbReference type="SMART" id="SM00875">
    <property type="entry name" value="BACK"/>
    <property type="match status" value="1"/>
</dbReference>